<feature type="transmembrane region" description="Helical" evidence="1">
    <location>
        <begin position="162"/>
        <end position="181"/>
    </location>
</feature>
<name>A0ABS2NP58_9FIRM</name>
<feature type="transmembrane region" description="Helical" evidence="1">
    <location>
        <begin position="137"/>
        <end position="156"/>
    </location>
</feature>
<evidence type="ECO:0000256" key="2">
    <source>
        <dbReference type="SAM" id="SignalP"/>
    </source>
</evidence>
<keyword evidence="1" id="KW-1133">Transmembrane helix</keyword>
<feature type="transmembrane region" description="Helical" evidence="1">
    <location>
        <begin position="296"/>
        <end position="319"/>
    </location>
</feature>
<dbReference type="Pfam" id="PF07907">
    <property type="entry name" value="YibE_F"/>
    <property type="match status" value="1"/>
</dbReference>
<feature type="transmembrane region" description="Helical" evidence="1">
    <location>
        <begin position="238"/>
        <end position="263"/>
    </location>
</feature>
<comment type="caution">
    <text evidence="3">The sequence shown here is derived from an EMBL/GenBank/DDBJ whole genome shotgun (WGS) entry which is preliminary data.</text>
</comment>
<dbReference type="InterPro" id="IPR012507">
    <property type="entry name" value="YibE_F"/>
</dbReference>
<feature type="signal peptide" evidence="2">
    <location>
        <begin position="1"/>
        <end position="24"/>
    </location>
</feature>
<dbReference type="PANTHER" id="PTHR41771">
    <property type="entry name" value="MEMBRANE PROTEIN-RELATED"/>
    <property type="match status" value="1"/>
</dbReference>
<keyword evidence="1" id="KW-0812">Transmembrane</keyword>
<gene>
    <name evidence="3" type="ORF">JOC73_001211</name>
</gene>
<evidence type="ECO:0000313" key="3">
    <source>
        <dbReference type="EMBL" id="MBM7614697.1"/>
    </source>
</evidence>
<protein>
    <submittedName>
        <fullName evidence="3">Membrane protein</fullName>
    </submittedName>
</protein>
<accession>A0ABS2NP58</accession>
<sequence length="356" mass="38839">MNKKSLIALVLIFSMLINTFSAYGNEDVEYIKAKATVLKVTTEQQGEVMIQHVEARILEGIYEGNTVDFSHKLIKGSPYNIALEKNMKIYVQLAMNNGKLENISFRDISREGYITILFALFFILIILFGGFTGLRSFIALGITAFCILKIFMPMIIKGYGFIITTILVCSIIIIVSFILISGFSKKSFTAIAGTIGGTILSGVLALYFGNLIQLTGISDDTIQMLVTHTELDIDYRGLLYSGITIGVLGAVMDVSMTITSVICEIKKANSKARISTLFLSGLSVGRDIMATMTNTLILAYAGTSLPLLFFFTLSNMPIVDLINSQFLATEILRSLSGSIGLILTIPITSFIAAINS</sequence>
<proteinExistence type="predicted"/>
<keyword evidence="4" id="KW-1185">Reference proteome</keyword>
<organism evidence="3 4">
    <name type="scientific">Alkaliphilus hydrothermalis</name>
    <dbReference type="NCBI Taxonomy" id="1482730"/>
    <lineage>
        <taxon>Bacteria</taxon>
        <taxon>Bacillati</taxon>
        <taxon>Bacillota</taxon>
        <taxon>Clostridia</taxon>
        <taxon>Peptostreptococcales</taxon>
        <taxon>Natronincolaceae</taxon>
        <taxon>Alkaliphilus</taxon>
    </lineage>
</organism>
<dbReference type="RefSeq" id="WP_204401166.1">
    <property type="nucleotide sequence ID" value="NZ_JAFBEE010000006.1"/>
</dbReference>
<dbReference type="PANTHER" id="PTHR41771:SF1">
    <property type="entry name" value="MEMBRANE PROTEIN"/>
    <property type="match status" value="1"/>
</dbReference>
<keyword evidence="1" id="KW-0472">Membrane</keyword>
<keyword evidence="2" id="KW-0732">Signal</keyword>
<feature type="chain" id="PRO_5047368062" evidence="2">
    <location>
        <begin position="25"/>
        <end position="356"/>
    </location>
</feature>
<evidence type="ECO:0000256" key="1">
    <source>
        <dbReference type="SAM" id="Phobius"/>
    </source>
</evidence>
<feature type="transmembrane region" description="Helical" evidence="1">
    <location>
        <begin position="331"/>
        <end position="354"/>
    </location>
</feature>
<evidence type="ECO:0000313" key="4">
    <source>
        <dbReference type="Proteomes" id="UP001314796"/>
    </source>
</evidence>
<feature type="transmembrane region" description="Helical" evidence="1">
    <location>
        <begin position="112"/>
        <end position="130"/>
    </location>
</feature>
<reference evidence="3 4" key="1">
    <citation type="submission" date="2021-01" db="EMBL/GenBank/DDBJ databases">
        <title>Genomic Encyclopedia of Type Strains, Phase IV (KMG-IV): sequencing the most valuable type-strain genomes for metagenomic binning, comparative biology and taxonomic classification.</title>
        <authorList>
            <person name="Goeker M."/>
        </authorList>
    </citation>
    <scope>NUCLEOTIDE SEQUENCE [LARGE SCALE GENOMIC DNA]</scope>
    <source>
        <strain evidence="3 4">DSM 25890</strain>
    </source>
</reference>
<dbReference type="Proteomes" id="UP001314796">
    <property type="component" value="Unassembled WGS sequence"/>
</dbReference>
<dbReference type="EMBL" id="JAFBEE010000006">
    <property type="protein sequence ID" value="MBM7614697.1"/>
    <property type="molecule type" value="Genomic_DNA"/>
</dbReference>
<feature type="transmembrane region" description="Helical" evidence="1">
    <location>
        <begin position="188"/>
        <end position="208"/>
    </location>
</feature>